<keyword evidence="5 7" id="KW-1133">Transmembrane helix</keyword>
<name>A0A1N7A012_9BACI</name>
<evidence type="ECO:0000256" key="6">
    <source>
        <dbReference type="ARBA" id="ARBA00023136"/>
    </source>
</evidence>
<dbReference type="GO" id="GO:0005886">
    <property type="term" value="C:plasma membrane"/>
    <property type="evidence" value="ECO:0007669"/>
    <property type="project" value="UniProtKB-SubCell"/>
</dbReference>
<dbReference type="InterPro" id="IPR000515">
    <property type="entry name" value="MetI-like"/>
</dbReference>
<sequence>MIERAVSTTNSSRPKRSIKGFFLSRKVVPYVFVSPFILSFLLLFLYPLISGVVMSFQTILPGQTTFIGTSNYERILNPTFFKALSNTTVYVILTTVILTIVPMVLATMLNSKFVRFSNVFRASLFIPALTSTIVAGVVFRLMFGESEASLANTVVGFFGVEPLEWKFGAATGMFLMVLLATWKWLGVNILYFMAGLANVPRELYEAAEIDGAGIFNKFRHITLPMLKPITVYVVTITIIAGFRMYEESYVFWPEGSPGNIGLTIVGYIYQQGFRMNDLGFGAAIGVVLMLIIFVISILQLTLSGTLKKGG</sequence>
<accession>A0A1N7A012</accession>
<evidence type="ECO:0000256" key="1">
    <source>
        <dbReference type="ARBA" id="ARBA00004651"/>
    </source>
</evidence>
<dbReference type="STRING" id="1017273.SAMN05443094_10718"/>
<dbReference type="Proteomes" id="UP000215545">
    <property type="component" value="Unassembled WGS sequence"/>
</dbReference>
<protein>
    <submittedName>
        <fullName evidence="9">Arabinose transporter permease</fullName>
    </submittedName>
    <submittedName>
        <fullName evidence="10">L-arabinose ABC transporter membrane protein</fullName>
    </submittedName>
</protein>
<keyword evidence="3" id="KW-1003">Cell membrane</keyword>
<dbReference type="CDD" id="cd06261">
    <property type="entry name" value="TM_PBP2"/>
    <property type="match status" value="1"/>
</dbReference>
<reference evidence="10 11" key="1">
    <citation type="submission" date="2017-01" db="EMBL/GenBank/DDBJ databases">
        <authorList>
            <person name="Mah S.A."/>
            <person name="Swanson W.J."/>
            <person name="Moy G.W."/>
            <person name="Vacquier V.D."/>
        </authorList>
    </citation>
    <scope>NUCLEOTIDE SEQUENCE [LARGE SCALE GENOMIC DNA]</scope>
    <source>
        <strain evidence="10 11">NIO-1016</strain>
    </source>
</reference>
<evidence type="ECO:0000256" key="5">
    <source>
        <dbReference type="ARBA" id="ARBA00022989"/>
    </source>
</evidence>
<evidence type="ECO:0000259" key="8">
    <source>
        <dbReference type="PROSITE" id="PS50928"/>
    </source>
</evidence>
<dbReference type="Pfam" id="PF00528">
    <property type="entry name" value="BPD_transp_1"/>
    <property type="match status" value="1"/>
</dbReference>
<dbReference type="InterPro" id="IPR035906">
    <property type="entry name" value="MetI-like_sf"/>
</dbReference>
<evidence type="ECO:0000313" key="11">
    <source>
        <dbReference type="Proteomes" id="UP000186385"/>
    </source>
</evidence>
<evidence type="ECO:0000313" key="9">
    <source>
        <dbReference type="EMBL" id="OXS75650.1"/>
    </source>
</evidence>
<evidence type="ECO:0000256" key="2">
    <source>
        <dbReference type="ARBA" id="ARBA00022448"/>
    </source>
</evidence>
<comment type="subcellular location">
    <subcellularLocation>
        <location evidence="1 7">Cell membrane</location>
        <topology evidence="1 7">Multi-pass membrane protein</topology>
    </subcellularLocation>
</comment>
<evidence type="ECO:0000256" key="7">
    <source>
        <dbReference type="RuleBase" id="RU363032"/>
    </source>
</evidence>
<dbReference type="GO" id="GO:0055085">
    <property type="term" value="P:transmembrane transport"/>
    <property type="evidence" value="ECO:0007669"/>
    <property type="project" value="InterPro"/>
</dbReference>
<proteinExistence type="inferred from homology"/>
<keyword evidence="12" id="KW-1185">Reference proteome</keyword>
<dbReference type="SUPFAM" id="SSF161098">
    <property type="entry name" value="MetI-like"/>
    <property type="match status" value="1"/>
</dbReference>
<dbReference type="EMBL" id="MWSK01000007">
    <property type="protein sequence ID" value="OXS75650.1"/>
    <property type="molecule type" value="Genomic_DNA"/>
</dbReference>
<evidence type="ECO:0000256" key="4">
    <source>
        <dbReference type="ARBA" id="ARBA00022692"/>
    </source>
</evidence>
<dbReference type="PROSITE" id="PS50928">
    <property type="entry name" value="ABC_TM1"/>
    <property type="match status" value="1"/>
</dbReference>
<dbReference type="OrthoDB" id="9785347at2"/>
<comment type="similarity">
    <text evidence="7">Belongs to the binding-protein-dependent transport system permease family.</text>
</comment>
<dbReference type="Proteomes" id="UP000186385">
    <property type="component" value="Unassembled WGS sequence"/>
</dbReference>
<evidence type="ECO:0000313" key="10">
    <source>
        <dbReference type="EMBL" id="SIR32414.1"/>
    </source>
</evidence>
<evidence type="ECO:0000256" key="3">
    <source>
        <dbReference type="ARBA" id="ARBA00022475"/>
    </source>
</evidence>
<feature type="domain" description="ABC transmembrane type-1" evidence="8">
    <location>
        <begin position="84"/>
        <end position="299"/>
    </location>
</feature>
<dbReference type="PANTHER" id="PTHR43227:SF7">
    <property type="entry name" value="ARABINOOLIGOSACCHARIDES TRANSPORT SYSTEM PERMEASE PROTEIN ARAP"/>
    <property type="match status" value="1"/>
</dbReference>
<feature type="transmembrane region" description="Helical" evidence="7">
    <location>
        <begin position="278"/>
        <end position="298"/>
    </location>
</feature>
<evidence type="ECO:0000313" key="12">
    <source>
        <dbReference type="Proteomes" id="UP000215545"/>
    </source>
</evidence>
<feature type="transmembrane region" description="Helical" evidence="7">
    <location>
        <begin position="89"/>
        <end position="110"/>
    </location>
</feature>
<keyword evidence="6 7" id="KW-0472">Membrane</keyword>
<keyword evidence="2 7" id="KW-0813">Transport</keyword>
<reference evidence="9" key="3">
    <citation type="submission" date="2017-03" db="EMBL/GenBank/DDBJ databases">
        <authorList>
            <person name="Dastager S.G."/>
            <person name="Neurgaonkar P.S."/>
            <person name="Dharne M.S."/>
        </authorList>
    </citation>
    <scope>NUCLEOTIDE SEQUENCE</scope>
    <source>
        <strain evidence="9">DSM 25145</strain>
    </source>
</reference>
<dbReference type="RefSeq" id="WP_045850270.1">
    <property type="nucleotide sequence ID" value="NZ_FTLX01000007.1"/>
</dbReference>
<organism evidence="10 11">
    <name type="scientific">Domibacillus enclensis</name>
    <dbReference type="NCBI Taxonomy" id="1017273"/>
    <lineage>
        <taxon>Bacteria</taxon>
        <taxon>Bacillati</taxon>
        <taxon>Bacillota</taxon>
        <taxon>Bacilli</taxon>
        <taxon>Bacillales</taxon>
        <taxon>Bacillaceae</taxon>
        <taxon>Domibacillus</taxon>
    </lineage>
</organism>
<dbReference type="PANTHER" id="PTHR43227">
    <property type="entry name" value="BLL4140 PROTEIN"/>
    <property type="match status" value="1"/>
</dbReference>
<feature type="transmembrane region" description="Helical" evidence="7">
    <location>
        <begin position="163"/>
        <end position="185"/>
    </location>
</feature>
<keyword evidence="4 7" id="KW-0812">Transmembrane</keyword>
<feature type="transmembrane region" description="Helical" evidence="7">
    <location>
        <begin position="122"/>
        <end position="143"/>
    </location>
</feature>
<feature type="transmembrane region" description="Helical" evidence="7">
    <location>
        <begin position="27"/>
        <end position="49"/>
    </location>
</feature>
<gene>
    <name evidence="9" type="ORF">B1B05_14015</name>
    <name evidence="10" type="ORF">SAMN05443094_10718</name>
</gene>
<dbReference type="InterPro" id="IPR050809">
    <property type="entry name" value="UgpAE/MalFG_permease"/>
</dbReference>
<reference evidence="12" key="2">
    <citation type="submission" date="2017-03" db="EMBL/GenBank/DDBJ databases">
        <title>Bacillus sp. V-88(T) DSM27956, whole genome shotgun sequencing project.</title>
        <authorList>
            <person name="Dastager S.G."/>
            <person name="Neurgaonkar P.S."/>
            <person name="Dharne M.S."/>
        </authorList>
    </citation>
    <scope>NUCLEOTIDE SEQUENCE [LARGE SCALE GENOMIC DNA]</scope>
    <source>
        <strain evidence="12">DSM 25145</strain>
    </source>
</reference>
<dbReference type="Gene3D" id="1.10.3720.10">
    <property type="entry name" value="MetI-like"/>
    <property type="match status" value="1"/>
</dbReference>
<dbReference type="AlphaFoldDB" id="A0A1N7A012"/>
<feature type="transmembrane region" description="Helical" evidence="7">
    <location>
        <begin position="225"/>
        <end position="245"/>
    </location>
</feature>
<dbReference type="EMBL" id="FTLX01000007">
    <property type="protein sequence ID" value="SIR32414.1"/>
    <property type="molecule type" value="Genomic_DNA"/>
</dbReference>